<evidence type="ECO:0000256" key="6">
    <source>
        <dbReference type="ARBA" id="ARBA00023139"/>
    </source>
</evidence>
<evidence type="ECO:0000256" key="1">
    <source>
        <dbReference type="ARBA" id="ARBA00004635"/>
    </source>
</evidence>
<dbReference type="Proteomes" id="UP001549363">
    <property type="component" value="Unassembled WGS sequence"/>
</dbReference>
<dbReference type="EMBL" id="JBEPSB010000003">
    <property type="protein sequence ID" value="MET4559893.1"/>
    <property type="molecule type" value="Genomic_DNA"/>
</dbReference>
<comment type="subcellular location">
    <subcellularLocation>
        <location evidence="1">Membrane</location>
        <topology evidence="1">Lipid-anchor</topology>
    </subcellularLocation>
</comment>
<keyword evidence="7" id="KW-0449">Lipoprotein</keyword>
<dbReference type="PANTHER" id="PTHR35789">
    <property type="entry name" value="SPORE GERMINATION PROTEIN B3"/>
    <property type="match status" value="1"/>
</dbReference>
<evidence type="ECO:0000256" key="4">
    <source>
        <dbReference type="ARBA" id="ARBA00022729"/>
    </source>
</evidence>
<proteinExistence type="inferred from homology"/>
<keyword evidence="5" id="KW-0472">Membrane</keyword>
<evidence type="ECO:0000256" key="5">
    <source>
        <dbReference type="ARBA" id="ARBA00023136"/>
    </source>
</evidence>
<feature type="domain" description="Spore germination protein N-terminal" evidence="9">
    <location>
        <begin position="27"/>
        <end position="200"/>
    </location>
</feature>
<gene>
    <name evidence="10" type="ORF">ABIA69_001036</name>
</gene>
<dbReference type="InterPro" id="IPR046953">
    <property type="entry name" value="Spore_GerAC-like_C"/>
</dbReference>
<comment type="caution">
    <text evidence="10">The sequence shown here is derived from an EMBL/GenBank/DDBJ whole genome shotgun (WGS) entry which is preliminary data.</text>
</comment>
<dbReference type="PANTHER" id="PTHR35789:SF1">
    <property type="entry name" value="SPORE GERMINATION PROTEIN B3"/>
    <property type="match status" value="1"/>
</dbReference>
<protein>
    <submittedName>
        <fullName evidence="10">Spore germination protein KC</fullName>
    </submittedName>
</protein>
<evidence type="ECO:0000259" key="8">
    <source>
        <dbReference type="Pfam" id="PF05504"/>
    </source>
</evidence>
<evidence type="ECO:0000256" key="2">
    <source>
        <dbReference type="ARBA" id="ARBA00007886"/>
    </source>
</evidence>
<evidence type="ECO:0000313" key="11">
    <source>
        <dbReference type="Proteomes" id="UP001549363"/>
    </source>
</evidence>
<evidence type="ECO:0000259" key="9">
    <source>
        <dbReference type="Pfam" id="PF25198"/>
    </source>
</evidence>
<evidence type="ECO:0000313" key="10">
    <source>
        <dbReference type="EMBL" id="MET4559893.1"/>
    </source>
</evidence>
<feature type="domain" description="Spore germination GerAC-like C-terminal" evidence="8">
    <location>
        <begin position="221"/>
        <end position="366"/>
    </location>
</feature>
<keyword evidence="11" id="KW-1185">Reference proteome</keyword>
<keyword evidence="4" id="KW-0732">Signal</keyword>
<accession>A0ABV2PGV1</accession>
<evidence type="ECO:0000256" key="7">
    <source>
        <dbReference type="ARBA" id="ARBA00023288"/>
    </source>
</evidence>
<dbReference type="InterPro" id="IPR057336">
    <property type="entry name" value="GerAC_N"/>
</dbReference>
<keyword evidence="6" id="KW-0564">Palmitate</keyword>
<reference evidence="10 11" key="1">
    <citation type="submission" date="2024-06" db="EMBL/GenBank/DDBJ databases">
        <title>Sorghum-associated microbial communities from plants grown in Nebraska, USA.</title>
        <authorList>
            <person name="Schachtman D."/>
        </authorList>
    </citation>
    <scope>NUCLEOTIDE SEQUENCE [LARGE SCALE GENOMIC DNA]</scope>
    <source>
        <strain evidence="10 11">736</strain>
    </source>
</reference>
<dbReference type="PROSITE" id="PS51257">
    <property type="entry name" value="PROKAR_LIPOPROTEIN"/>
    <property type="match status" value="1"/>
</dbReference>
<name>A0ABV2PGV1_9BACI</name>
<organism evidence="10 11">
    <name type="scientific">Lysinibacillus parviboronicapiens</name>
    <dbReference type="NCBI Taxonomy" id="436516"/>
    <lineage>
        <taxon>Bacteria</taxon>
        <taxon>Bacillati</taxon>
        <taxon>Bacillota</taxon>
        <taxon>Bacilli</taxon>
        <taxon>Bacillales</taxon>
        <taxon>Bacillaceae</taxon>
        <taxon>Lysinibacillus</taxon>
    </lineage>
</organism>
<keyword evidence="3" id="KW-0309">Germination</keyword>
<dbReference type="Pfam" id="PF05504">
    <property type="entry name" value="Spore_GerAC"/>
    <property type="match status" value="1"/>
</dbReference>
<comment type="similarity">
    <text evidence="2">Belongs to the GerABKC lipoprotein family.</text>
</comment>
<sequence length="376" mass="43223">MAPYKVILQVIIFCHLSWLLAGCSGIKEIQSEIYVTALGMDYTDNKYHLYLQAVGFNNITGSEPDIAKEPAPIVIGHGEGETIQEAMDDIEKHSVNPLYYGHVQAIFISKNILEGQLDGFLDYFSRNYYLRYNTLIYAYDHDIKEIMNVRGLFYKPPNLTFTYDPKEQLFFNTFFPTITVQNIIKRFYEPIGSLMIPTIDVTDNYWDEDSDSKKILTISGAYFLVNQQLKGWLQEEELSGLDWFNKEFHNMKLSIKDKAVSMSIDDIKHTIKIVDGKAPKYDVELDVKASITENPKNLNRKQIAQQTESIIASQIQQTFNKGLEINADVFNLSEKTYRFKSKTWTNEEIKNLTNDSIHQITVNVFVKDGGAVKIIK</sequence>
<dbReference type="NCBIfam" id="TIGR02887">
    <property type="entry name" value="spore_ger_x_C"/>
    <property type="match status" value="1"/>
</dbReference>
<dbReference type="RefSeq" id="WP_354471134.1">
    <property type="nucleotide sequence ID" value="NZ_JBEPSB010000003.1"/>
</dbReference>
<evidence type="ECO:0000256" key="3">
    <source>
        <dbReference type="ARBA" id="ARBA00022544"/>
    </source>
</evidence>
<dbReference type="InterPro" id="IPR038501">
    <property type="entry name" value="Spore_GerAC_C_sf"/>
</dbReference>
<dbReference type="Pfam" id="PF25198">
    <property type="entry name" value="Spore_GerAC_N"/>
    <property type="match status" value="1"/>
</dbReference>
<dbReference type="Gene3D" id="3.30.300.210">
    <property type="entry name" value="Nutrient germinant receptor protein C, domain 3"/>
    <property type="match status" value="1"/>
</dbReference>
<dbReference type="InterPro" id="IPR008844">
    <property type="entry name" value="Spore_GerAC-like"/>
</dbReference>